<dbReference type="PANTHER" id="PTHR43727">
    <property type="entry name" value="DIAMINOPIMELATE DECARBOXYLASE"/>
    <property type="match status" value="1"/>
</dbReference>
<dbReference type="CDD" id="cd06828">
    <property type="entry name" value="PLPDE_III_DapDC"/>
    <property type="match status" value="1"/>
</dbReference>
<evidence type="ECO:0000313" key="10">
    <source>
        <dbReference type="Proteomes" id="UP001524502"/>
    </source>
</evidence>
<dbReference type="Gene3D" id="2.40.37.10">
    <property type="entry name" value="Lyase, Ornithine Decarboxylase, Chain A, domain 1"/>
    <property type="match status" value="1"/>
</dbReference>
<comment type="function">
    <text evidence="5">Specifically catalyzes the decarboxylation of meso-diaminopimelate (meso-DAP) to L-lysine.</text>
</comment>
<keyword evidence="2 5" id="KW-0210">Decarboxylase</keyword>
<dbReference type="PANTHER" id="PTHR43727:SF2">
    <property type="entry name" value="GROUP IV DECARBOXYLASE"/>
    <property type="match status" value="1"/>
</dbReference>
<keyword evidence="3 5" id="KW-0663">Pyridoxal phosphate</keyword>
<feature type="binding site" evidence="5">
    <location>
        <position position="351"/>
    </location>
    <ligand>
        <name>substrate</name>
    </ligand>
</feature>
<feature type="binding site" evidence="5">
    <location>
        <position position="380"/>
    </location>
    <ligand>
        <name>pyridoxal 5'-phosphate</name>
        <dbReference type="ChEBI" id="CHEBI:597326"/>
    </ligand>
</feature>
<dbReference type="InterPro" id="IPR002986">
    <property type="entry name" value="DAP_deCOOHase_LysA"/>
</dbReference>
<comment type="pathway">
    <text evidence="5 7">Amino-acid biosynthesis; L-lysine biosynthesis via DAP pathway; L-lysine from DL-2,6-diaminopimelate: step 1/1.</text>
</comment>
<keyword evidence="9" id="KW-0418">Kinase</keyword>
<dbReference type="SUPFAM" id="SSF51419">
    <property type="entry name" value="PLP-binding barrel"/>
    <property type="match status" value="1"/>
</dbReference>
<proteinExistence type="inferred from homology"/>
<evidence type="ECO:0000256" key="2">
    <source>
        <dbReference type="ARBA" id="ARBA00022793"/>
    </source>
</evidence>
<dbReference type="InterPro" id="IPR009006">
    <property type="entry name" value="Ala_racemase/Decarboxylase_C"/>
</dbReference>
<dbReference type="PRINTS" id="PR01179">
    <property type="entry name" value="ODADCRBXLASE"/>
</dbReference>
<evidence type="ECO:0000256" key="3">
    <source>
        <dbReference type="ARBA" id="ARBA00022898"/>
    </source>
</evidence>
<dbReference type="GO" id="GO:0008836">
    <property type="term" value="F:diaminopimelate decarboxylase activity"/>
    <property type="evidence" value="ECO:0007669"/>
    <property type="project" value="UniProtKB-EC"/>
</dbReference>
<evidence type="ECO:0000256" key="6">
    <source>
        <dbReference type="NCBIfam" id="TIGR01048"/>
    </source>
</evidence>
<dbReference type="Pfam" id="PF02784">
    <property type="entry name" value="Orn_Arg_deC_N"/>
    <property type="match status" value="1"/>
</dbReference>
<evidence type="ECO:0000256" key="4">
    <source>
        <dbReference type="ARBA" id="ARBA00023239"/>
    </source>
</evidence>
<dbReference type="PRINTS" id="PR01181">
    <property type="entry name" value="DAPDCRBXLASE"/>
</dbReference>
<gene>
    <name evidence="5 9" type="primary">lysA</name>
    <name evidence="9" type="ORF">NE619_12410</name>
</gene>
<evidence type="ECO:0000259" key="8">
    <source>
        <dbReference type="Pfam" id="PF02784"/>
    </source>
</evidence>
<reference evidence="9 10" key="1">
    <citation type="submission" date="2022-06" db="EMBL/GenBank/DDBJ databases">
        <title>Isolation of gut microbiota from human fecal samples.</title>
        <authorList>
            <person name="Pamer E.G."/>
            <person name="Barat B."/>
            <person name="Waligurski E."/>
            <person name="Medina S."/>
            <person name="Paddock L."/>
            <person name="Mostad J."/>
        </authorList>
    </citation>
    <scope>NUCLEOTIDE SEQUENCE [LARGE SCALE GENOMIC DNA]</scope>
    <source>
        <strain evidence="9 10">SL.3.17</strain>
    </source>
</reference>
<evidence type="ECO:0000313" key="9">
    <source>
        <dbReference type="EMBL" id="MCQ4637531.1"/>
    </source>
</evidence>
<dbReference type="SUPFAM" id="SSF50621">
    <property type="entry name" value="Alanine racemase C-terminal domain-like"/>
    <property type="match status" value="1"/>
</dbReference>
<dbReference type="EC" id="4.1.1.20" evidence="5 6"/>
<organism evidence="9 10">
    <name type="scientific">Anaerovorax odorimutans</name>
    <dbReference type="NCBI Taxonomy" id="109327"/>
    <lineage>
        <taxon>Bacteria</taxon>
        <taxon>Bacillati</taxon>
        <taxon>Bacillota</taxon>
        <taxon>Clostridia</taxon>
        <taxon>Peptostreptococcales</taxon>
        <taxon>Anaerovoracaceae</taxon>
        <taxon>Anaerovorax</taxon>
    </lineage>
</organism>
<dbReference type="InterPro" id="IPR000183">
    <property type="entry name" value="Orn/DAP/Arg_de-COase"/>
</dbReference>
<feature type="binding site" evidence="5">
    <location>
        <position position="323"/>
    </location>
    <ligand>
        <name>substrate</name>
    </ligand>
</feature>
<feature type="binding site" evidence="5">
    <location>
        <position position="283"/>
    </location>
    <ligand>
        <name>substrate</name>
    </ligand>
</feature>
<accession>A0ABT1RQU1</accession>
<feature type="binding site" evidence="5">
    <location>
        <begin position="280"/>
        <end position="283"/>
    </location>
    <ligand>
        <name>pyridoxal 5'-phosphate</name>
        <dbReference type="ChEBI" id="CHEBI:597326"/>
    </ligand>
</feature>
<comment type="similarity">
    <text evidence="5">Belongs to the Orn/Lys/Arg decarboxylase class-II family. LysA subfamily.</text>
</comment>
<feature type="domain" description="Orn/DAP/Arg decarboxylase 2 N-terminal" evidence="8">
    <location>
        <begin position="28"/>
        <end position="286"/>
    </location>
</feature>
<comment type="catalytic activity">
    <reaction evidence="5 7">
        <text>meso-2,6-diaminopimelate + H(+) = L-lysine + CO2</text>
        <dbReference type="Rhea" id="RHEA:15101"/>
        <dbReference type="ChEBI" id="CHEBI:15378"/>
        <dbReference type="ChEBI" id="CHEBI:16526"/>
        <dbReference type="ChEBI" id="CHEBI:32551"/>
        <dbReference type="ChEBI" id="CHEBI:57791"/>
        <dbReference type="EC" id="4.1.1.20"/>
    </reaction>
</comment>
<comment type="cofactor">
    <cofactor evidence="1 5 7">
        <name>pyridoxal 5'-phosphate</name>
        <dbReference type="ChEBI" id="CHEBI:597326"/>
    </cofactor>
</comment>
<dbReference type="RefSeq" id="WP_256132715.1">
    <property type="nucleotide sequence ID" value="NZ_JANFXK010000013.1"/>
</dbReference>
<keyword evidence="9" id="KW-0808">Transferase</keyword>
<dbReference type="EMBL" id="JANFXK010000013">
    <property type="protein sequence ID" value="MCQ4637531.1"/>
    <property type="molecule type" value="Genomic_DNA"/>
</dbReference>
<dbReference type="NCBIfam" id="TIGR01048">
    <property type="entry name" value="lysA"/>
    <property type="match status" value="1"/>
</dbReference>
<keyword evidence="5" id="KW-0028">Amino-acid biosynthesis</keyword>
<dbReference type="Proteomes" id="UP001524502">
    <property type="component" value="Unassembled WGS sequence"/>
</dbReference>
<keyword evidence="4 5" id="KW-0456">Lyase</keyword>
<dbReference type="InterPro" id="IPR022644">
    <property type="entry name" value="De-COase2_N"/>
</dbReference>
<comment type="caution">
    <text evidence="9">The sequence shown here is derived from an EMBL/GenBank/DDBJ whole genome shotgun (WGS) entry which is preliminary data.</text>
</comment>
<feature type="modified residue" description="N6-(pyridoxal phosphate)lysine" evidence="5">
    <location>
        <position position="55"/>
    </location>
</feature>
<evidence type="ECO:0000256" key="5">
    <source>
        <dbReference type="HAMAP-Rule" id="MF_02120"/>
    </source>
</evidence>
<dbReference type="HAMAP" id="MF_02120">
    <property type="entry name" value="LysA"/>
    <property type="match status" value="1"/>
</dbReference>
<evidence type="ECO:0000256" key="7">
    <source>
        <dbReference type="RuleBase" id="RU003738"/>
    </source>
</evidence>
<comment type="subunit">
    <text evidence="5">Homodimer.</text>
</comment>
<protein>
    <recommendedName>
        <fullName evidence="5 6">Diaminopimelate decarboxylase</fullName>
        <shortName evidence="5">DAP decarboxylase</shortName>
        <shortName evidence="5">DAPDC</shortName>
        <ecNumber evidence="5 6">4.1.1.20</ecNumber>
    </recommendedName>
</protein>
<evidence type="ECO:0000256" key="1">
    <source>
        <dbReference type="ARBA" id="ARBA00001933"/>
    </source>
</evidence>
<sequence>MATLEIGGIDCQRLAEISGTPLLVYDEAKIEQQFTAATENFQSDQFETEVVYAAKAFSCKAIFEKVRQAGAGLDVVSGGELYCAHQAGVPMEKVYFHGNNKSEEELKMALELGCGTIVLDNKMECQRLTELAAQLKKPIQVLLRVNPGIEAHTHEYIRTSGSDSKFGISIAKKNEIKSLVSQAMLSDYVQFKGFHSHIGSQITETTAFEEALAIMLGFIREMRDDYNIQTRSLSIGGGFGIRYTADDKPIPLGEMADILARTCEKLSAEKGVRLEKLLIEPGRSIVGEAGYSLYTVGYSKDTDTKHFLFVDGGMSDNIRPALYQAEYSCDIANRLGEPKNKTYCVAGKNCESGDILVKEAELPDTAREGDLLVMYATGAYGYSMASNYNRAGRPEVVFVKDGKARRVLRRETYEDQLRLDTDEQLTI</sequence>
<dbReference type="InterPro" id="IPR029066">
    <property type="entry name" value="PLP-binding_barrel"/>
</dbReference>
<feature type="binding site" evidence="5">
    <location>
        <position position="238"/>
    </location>
    <ligand>
        <name>pyridoxal 5'-phosphate</name>
        <dbReference type="ChEBI" id="CHEBI:597326"/>
    </ligand>
</feature>
<name>A0ABT1RQU1_9FIRM</name>
<feature type="binding site" evidence="5">
    <location>
        <position position="380"/>
    </location>
    <ligand>
        <name>substrate</name>
    </ligand>
</feature>
<feature type="binding site" evidence="5">
    <location>
        <position position="319"/>
    </location>
    <ligand>
        <name>substrate</name>
    </ligand>
</feature>
<keyword evidence="5 7" id="KW-0457">Lysine biosynthesis</keyword>
<dbReference type="GO" id="GO:0016301">
    <property type="term" value="F:kinase activity"/>
    <property type="evidence" value="ECO:0007669"/>
    <property type="project" value="UniProtKB-KW"/>
</dbReference>
<keyword evidence="10" id="KW-1185">Reference proteome</keyword>
<dbReference type="Gene3D" id="3.20.20.10">
    <property type="entry name" value="Alanine racemase"/>
    <property type="match status" value="1"/>
</dbReference>